<dbReference type="Proteomes" id="UP000664034">
    <property type="component" value="Unassembled WGS sequence"/>
</dbReference>
<dbReference type="GO" id="GO:0043023">
    <property type="term" value="F:ribosomal large subunit binding"/>
    <property type="evidence" value="ECO:0007669"/>
    <property type="project" value="TreeGrafter"/>
</dbReference>
<keyword evidence="4" id="KW-1185">Reference proteome</keyword>
<dbReference type="InterPro" id="IPR043519">
    <property type="entry name" value="NT_sf"/>
</dbReference>
<reference evidence="3" key="1">
    <citation type="submission" date="2021-03" db="EMBL/GenBank/DDBJ databases">
        <title>Fibrella sp. HMF5335 genome sequencing and assembly.</title>
        <authorList>
            <person name="Kang H."/>
            <person name="Kim H."/>
            <person name="Bae S."/>
            <person name="Joh K."/>
        </authorList>
    </citation>
    <scope>NUCLEOTIDE SEQUENCE</scope>
    <source>
        <strain evidence="3">HMF5335</strain>
    </source>
</reference>
<dbReference type="HAMAP" id="MF_01477">
    <property type="entry name" value="Iojap_RsfS"/>
    <property type="match status" value="1"/>
</dbReference>
<evidence type="ECO:0000313" key="3">
    <source>
        <dbReference type="EMBL" id="MBO0939890.1"/>
    </source>
</evidence>
<dbReference type="AlphaFoldDB" id="A0A939GM19"/>
<gene>
    <name evidence="2 3" type="primary">rsfS</name>
    <name evidence="3" type="ORF">J2I47_25315</name>
</gene>
<dbReference type="GO" id="GO:0042256">
    <property type="term" value="P:cytosolic ribosome assembly"/>
    <property type="evidence" value="ECO:0007669"/>
    <property type="project" value="UniProtKB-UniRule"/>
</dbReference>
<dbReference type="SUPFAM" id="SSF81301">
    <property type="entry name" value="Nucleotidyltransferase"/>
    <property type="match status" value="1"/>
</dbReference>
<proteinExistence type="inferred from homology"/>
<dbReference type="PANTHER" id="PTHR21043:SF0">
    <property type="entry name" value="MITOCHONDRIAL ASSEMBLY OF RIBOSOMAL LARGE SUBUNIT PROTEIN 1"/>
    <property type="match status" value="1"/>
</dbReference>
<comment type="caution">
    <text evidence="3">The sequence shown here is derived from an EMBL/GenBank/DDBJ whole genome shotgun (WGS) entry which is preliminary data.</text>
</comment>
<keyword evidence="2" id="KW-0678">Repressor</keyword>
<evidence type="ECO:0000256" key="1">
    <source>
        <dbReference type="ARBA" id="ARBA00010574"/>
    </source>
</evidence>
<keyword evidence="2" id="KW-0963">Cytoplasm</keyword>
<dbReference type="GO" id="GO:0017148">
    <property type="term" value="P:negative regulation of translation"/>
    <property type="evidence" value="ECO:0007669"/>
    <property type="project" value="UniProtKB-UniRule"/>
</dbReference>
<dbReference type="PANTHER" id="PTHR21043">
    <property type="entry name" value="IOJAP SUPERFAMILY ORTHOLOG"/>
    <property type="match status" value="1"/>
</dbReference>
<name>A0A939GM19_9BACT</name>
<dbReference type="NCBIfam" id="TIGR00090">
    <property type="entry name" value="rsfS_iojap_ybeB"/>
    <property type="match status" value="1"/>
</dbReference>
<organism evidence="3 4">
    <name type="scientific">Fibrella rubiginis</name>
    <dbReference type="NCBI Taxonomy" id="2817060"/>
    <lineage>
        <taxon>Bacteria</taxon>
        <taxon>Pseudomonadati</taxon>
        <taxon>Bacteroidota</taxon>
        <taxon>Cytophagia</taxon>
        <taxon>Cytophagales</taxon>
        <taxon>Spirosomataceae</taxon>
        <taxon>Fibrella</taxon>
    </lineage>
</organism>
<dbReference type="GO" id="GO:0005737">
    <property type="term" value="C:cytoplasm"/>
    <property type="evidence" value="ECO:0007669"/>
    <property type="project" value="UniProtKB-SubCell"/>
</dbReference>
<dbReference type="RefSeq" id="WP_207367420.1">
    <property type="nucleotide sequence ID" value="NZ_JAFMYV010000018.1"/>
</dbReference>
<protein>
    <recommendedName>
        <fullName evidence="2">Ribosomal silencing factor RsfS</fullName>
    </recommendedName>
</protein>
<sequence length="139" mass="15853">MIQHPVSAKQNGLSTEQLRDLVVKGMQEKKAQDIVVMDLRKVKNAITDYFIICSGSSDTQIDAISGSVEEEILKVSRTFPMNREGKMNREWILLDYVDVVVHVFKKDRRAFYDLEQLWGDAEIHEITDDASVFSSETTA</sequence>
<dbReference type="InterPro" id="IPR004394">
    <property type="entry name" value="Iojap/RsfS/C7orf30"/>
</dbReference>
<comment type="subcellular location">
    <subcellularLocation>
        <location evidence="2">Cytoplasm</location>
    </subcellularLocation>
</comment>
<dbReference type="Gene3D" id="3.30.460.10">
    <property type="entry name" value="Beta Polymerase, domain 2"/>
    <property type="match status" value="1"/>
</dbReference>
<keyword evidence="2" id="KW-0810">Translation regulation</keyword>
<dbReference type="Pfam" id="PF02410">
    <property type="entry name" value="RsfS"/>
    <property type="match status" value="1"/>
</dbReference>
<accession>A0A939GM19</accession>
<dbReference type="GO" id="GO:0090071">
    <property type="term" value="P:negative regulation of ribosome biogenesis"/>
    <property type="evidence" value="ECO:0007669"/>
    <property type="project" value="UniProtKB-UniRule"/>
</dbReference>
<comment type="similarity">
    <text evidence="1 2">Belongs to the Iojap/RsfS family.</text>
</comment>
<evidence type="ECO:0000256" key="2">
    <source>
        <dbReference type="HAMAP-Rule" id="MF_01477"/>
    </source>
</evidence>
<evidence type="ECO:0000313" key="4">
    <source>
        <dbReference type="Proteomes" id="UP000664034"/>
    </source>
</evidence>
<comment type="function">
    <text evidence="2">Functions as a ribosomal silencing factor. Interacts with ribosomal protein uL14 (rplN), blocking formation of intersubunit bridge B8. Prevents association of the 30S and 50S ribosomal subunits and the formation of functional ribosomes, thus repressing translation.</text>
</comment>
<comment type="subunit">
    <text evidence="2">Interacts with ribosomal protein uL14 (rplN).</text>
</comment>
<dbReference type="EMBL" id="JAFMYV010000018">
    <property type="protein sequence ID" value="MBO0939890.1"/>
    <property type="molecule type" value="Genomic_DNA"/>
</dbReference>